<dbReference type="EMBL" id="JAAOCA010000047">
    <property type="protein sequence ID" value="MBD1601994.1"/>
    <property type="molecule type" value="Genomic_DNA"/>
</dbReference>
<name>A0ABR7Z965_9PSED</name>
<accession>A0ABR7Z965</accession>
<evidence type="ECO:0000256" key="1">
    <source>
        <dbReference type="SAM" id="SignalP"/>
    </source>
</evidence>
<sequence length="130" mass="14224">MKKAFLICANALLLTACVSDQATTEELSRYNGKTLDEFVIANGAPRNSYALKDGNTIYYWSSAKSVYMPGGSTTTFSGSQAYTQTYDGGNIKTECQLDILVNQGGEILSVTMRKNTIGYWTSSACHEYVK</sequence>
<dbReference type="RefSeq" id="WP_190426235.1">
    <property type="nucleotide sequence ID" value="NZ_JAAOCA010000047.1"/>
</dbReference>
<keyword evidence="1" id="KW-0732">Signal</keyword>
<evidence type="ECO:0008006" key="4">
    <source>
        <dbReference type="Google" id="ProtNLM"/>
    </source>
</evidence>
<gene>
    <name evidence="2" type="ORF">HAQ05_25280</name>
</gene>
<feature type="chain" id="PRO_5046344250" description="Lipoprotein" evidence="1">
    <location>
        <begin position="23"/>
        <end position="130"/>
    </location>
</feature>
<organism evidence="2 3">
    <name type="scientific">Pseudomonas typographi</name>
    <dbReference type="NCBI Taxonomy" id="2715964"/>
    <lineage>
        <taxon>Bacteria</taxon>
        <taxon>Pseudomonadati</taxon>
        <taxon>Pseudomonadota</taxon>
        <taxon>Gammaproteobacteria</taxon>
        <taxon>Pseudomonadales</taxon>
        <taxon>Pseudomonadaceae</taxon>
        <taxon>Pseudomonas</taxon>
    </lineage>
</organism>
<reference evidence="2 3" key="1">
    <citation type="journal article" date="2020" name="Insects">
        <title>Bacteria Belonging to Pseudomonas typographi sp. nov. from the Bark Beetle Ips typographus Have Genomic Potential to Aid in the Host Ecology.</title>
        <authorList>
            <person name="Peral-Aranega E."/>
            <person name="Saati-Santamaria Z."/>
            <person name="Kolarik M."/>
            <person name="Rivas R."/>
            <person name="Garcia-Fraile P."/>
        </authorList>
    </citation>
    <scope>NUCLEOTIDE SEQUENCE [LARGE SCALE GENOMIC DNA]</scope>
    <source>
        <strain evidence="2 3">CA3A</strain>
    </source>
</reference>
<comment type="caution">
    <text evidence="2">The sequence shown here is derived from an EMBL/GenBank/DDBJ whole genome shotgun (WGS) entry which is preliminary data.</text>
</comment>
<keyword evidence="3" id="KW-1185">Reference proteome</keyword>
<feature type="signal peptide" evidence="1">
    <location>
        <begin position="1"/>
        <end position="22"/>
    </location>
</feature>
<proteinExistence type="predicted"/>
<dbReference type="PROSITE" id="PS51257">
    <property type="entry name" value="PROKAR_LIPOPROTEIN"/>
    <property type="match status" value="1"/>
</dbReference>
<evidence type="ECO:0000313" key="3">
    <source>
        <dbReference type="Proteomes" id="UP000805841"/>
    </source>
</evidence>
<dbReference type="Proteomes" id="UP000805841">
    <property type="component" value="Unassembled WGS sequence"/>
</dbReference>
<evidence type="ECO:0000313" key="2">
    <source>
        <dbReference type="EMBL" id="MBD1601994.1"/>
    </source>
</evidence>
<protein>
    <recommendedName>
        <fullName evidence="4">Lipoprotein</fullName>
    </recommendedName>
</protein>